<sequence>MNLKYTLSDLRNMTLLQIVTLPEQELDSLYREAVQEINHASRCLKRLHNARYLRRLTRAREIVCSLESDQLGGDA</sequence>
<protein>
    <submittedName>
        <fullName evidence="1">Uncharacterized protein</fullName>
    </submittedName>
</protein>
<reference evidence="2" key="1">
    <citation type="journal article" date="2019" name="Int. J. Syst. Evol. Microbiol.">
        <title>The Global Catalogue of Microorganisms (GCM) 10K type strain sequencing project: providing services to taxonomists for standard genome sequencing and annotation.</title>
        <authorList>
            <consortium name="The Broad Institute Genomics Platform"/>
            <consortium name="The Broad Institute Genome Sequencing Center for Infectious Disease"/>
            <person name="Wu L."/>
            <person name="Ma J."/>
        </authorList>
    </citation>
    <scope>NUCLEOTIDE SEQUENCE [LARGE SCALE GENOMIC DNA]</scope>
    <source>
        <strain evidence="2">JCM 17805</strain>
    </source>
</reference>
<comment type="caution">
    <text evidence="1">The sequence shown here is derived from an EMBL/GenBank/DDBJ whole genome shotgun (WGS) entry which is preliminary data.</text>
</comment>
<keyword evidence="2" id="KW-1185">Reference proteome</keyword>
<evidence type="ECO:0000313" key="2">
    <source>
        <dbReference type="Proteomes" id="UP001500604"/>
    </source>
</evidence>
<dbReference type="Proteomes" id="UP001500604">
    <property type="component" value="Unassembled WGS sequence"/>
</dbReference>
<accession>A0ABP8UVG8</accession>
<name>A0ABP8UVG8_9GAMM</name>
<dbReference type="RefSeq" id="WP_345192853.1">
    <property type="nucleotide sequence ID" value="NZ_BAABFL010000011.1"/>
</dbReference>
<dbReference type="EMBL" id="BAABFL010000011">
    <property type="protein sequence ID" value="GAA4647893.1"/>
    <property type="molecule type" value="Genomic_DNA"/>
</dbReference>
<evidence type="ECO:0000313" key="1">
    <source>
        <dbReference type="EMBL" id="GAA4647893.1"/>
    </source>
</evidence>
<proteinExistence type="predicted"/>
<organism evidence="1 2">
    <name type="scientific">Kistimonas scapharcae</name>
    <dbReference type="NCBI Taxonomy" id="1036133"/>
    <lineage>
        <taxon>Bacteria</taxon>
        <taxon>Pseudomonadati</taxon>
        <taxon>Pseudomonadota</taxon>
        <taxon>Gammaproteobacteria</taxon>
        <taxon>Oceanospirillales</taxon>
        <taxon>Endozoicomonadaceae</taxon>
        <taxon>Kistimonas</taxon>
    </lineage>
</organism>
<gene>
    <name evidence="1" type="ORF">GCM10023116_01550</name>
</gene>